<name>A0ABW8IBJ3_9BACI</name>
<dbReference type="SUPFAM" id="SSF51445">
    <property type="entry name" value="(Trans)glycosidases"/>
    <property type="match status" value="1"/>
</dbReference>
<proteinExistence type="predicted"/>
<protein>
    <submittedName>
        <fullName evidence="1">Amidase</fullName>
    </submittedName>
</protein>
<dbReference type="InterPro" id="IPR017853">
    <property type="entry name" value="GH"/>
</dbReference>
<keyword evidence="2" id="KW-1185">Reference proteome</keyword>
<accession>A0ABW8IBJ3</accession>
<dbReference type="Proteomes" id="UP001619911">
    <property type="component" value="Unassembled WGS sequence"/>
</dbReference>
<dbReference type="EMBL" id="JAUIYO010000016">
    <property type="protein sequence ID" value="MFK2826877.1"/>
    <property type="molecule type" value="Genomic_DNA"/>
</dbReference>
<evidence type="ECO:0000313" key="2">
    <source>
        <dbReference type="Proteomes" id="UP001619911"/>
    </source>
</evidence>
<gene>
    <name evidence="1" type="ORF">QYG89_14575</name>
</gene>
<evidence type="ECO:0000313" key="1">
    <source>
        <dbReference type="EMBL" id="MFK2826877.1"/>
    </source>
</evidence>
<comment type="caution">
    <text evidence="1">The sequence shown here is derived from an EMBL/GenBank/DDBJ whole genome shotgun (WGS) entry which is preliminary data.</text>
</comment>
<sequence>MATWLWETDLIKNDMDHTIQFIKERQIQTVYLQYHSQIQNSTYKKFIAAVNKMGVHVYALDGGSDWGMTNQEKEKQFLNRFIDYQTSAQKKEQFQGIHLDVEPYLLDDWKTNQDERVLQYQSLIVRMKEAAKHMNTRLGVDIPFWYDKVLFKNENGHGILSQWVIQNVDEITVMAYRNFARGKNGIIDISTKEVEWAEQEGKRIYIAVETKELPEEHTSFYGKDIHTLSEELEIVTSHFDKRISGIAIHHFNSWQKFIHDQE</sequence>
<organism evidence="1 2">
    <name type="scientific">Bacillus lumedeiriae</name>
    <dbReference type="NCBI Taxonomy" id="3058829"/>
    <lineage>
        <taxon>Bacteria</taxon>
        <taxon>Bacillati</taxon>
        <taxon>Bacillota</taxon>
        <taxon>Bacilli</taxon>
        <taxon>Bacillales</taxon>
        <taxon>Bacillaceae</taxon>
        <taxon>Bacillus</taxon>
    </lineage>
</organism>
<reference evidence="1 2" key="1">
    <citation type="submission" date="2023-07" db="EMBL/GenBank/DDBJ databases">
        <title>Bacillus lucianemedeirus sp. nov, a new species isolated from an immunobiological production facility.</title>
        <authorList>
            <person name="Costa L.V."/>
            <person name="Miranda R.V.S.L."/>
            <person name="Brandao M.L.L."/>
            <person name="Reis C.M.F."/>
            <person name="Frazao A.M."/>
            <person name="Cruz F.V."/>
            <person name="Baio P.V.P."/>
            <person name="Veras J.F.C."/>
            <person name="Ramos J.N."/>
            <person name="Vieira V."/>
        </authorList>
    </citation>
    <scope>NUCLEOTIDE SEQUENCE [LARGE SCALE GENOMIC DNA]</scope>
    <source>
        <strain evidence="1 2">B190/17</strain>
    </source>
</reference>
<dbReference type="RefSeq" id="WP_404318580.1">
    <property type="nucleotide sequence ID" value="NZ_JAUIYO010000016.1"/>
</dbReference>
<dbReference type="Gene3D" id="3.20.20.80">
    <property type="entry name" value="Glycosidases"/>
    <property type="match status" value="1"/>
</dbReference>